<name>A0A0A9BM93_ARUDO</name>
<organism evidence="1">
    <name type="scientific">Arundo donax</name>
    <name type="common">Giant reed</name>
    <name type="synonym">Donax arundinaceus</name>
    <dbReference type="NCBI Taxonomy" id="35708"/>
    <lineage>
        <taxon>Eukaryota</taxon>
        <taxon>Viridiplantae</taxon>
        <taxon>Streptophyta</taxon>
        <taxon>Embryophyta</taxon>
        <taxon>Tracheophyta</taxon>
        <taxon>Spermatophyta</taxon>
        <taxon>Magnoliopsida</taxon>
        <taxon>Liliopsida</taxon>
        <taxon>Poales</taxon>
        <taxon>Poaceae</taxon>
        <taxon>PACMAD clade</taxon>
        <taxon>Arundinoideae</taxon>
        <taxon>Arundineae</taxon>
        <taxon>Arundo</taxon>
    </lineage>
</organism>
<reference evidence="1" key="1">
    <citation type="submission" date="2014-09" db="EMBL/GenBank/DDBJ databases">
        <authorList>
            <person name="Magalhaes I.L.F."/>
            <person name="Oliveira U."/>
            <person name="Santos F.R."/>
            <person name="Vidigal T.H.D.A."/>
            <person name="Brescovit A.D."/>
            <person name="Santos A.J."/>
        </authorList>
    </citation>
    <scope>NUCLEOTIDE SEQUENCE</scope>
    <source>
        <tissue evidence="1">Shoot tissue taken approximately 20 cm above the soil surface</tissue>
    </source>
</reference>
<accession>A0A0A9BM93</accession>
<reference evidence="1" key="2">
    <citation type="journal article" date="2015" name="Data Brief">
        <title>Shoot transcriptome of the giant reed, Arundo donax.</title>
        <authorList>
            <person name="Barrero R.A."/>
            <person name="Guerrero F.D."/>
            <person name="Moolhuijzen P."/>
            <person name="Goolsby J.A."/>
            <person name="Tidwell J."/>
            <person name="Bellgard S.E."/>
            <person name="Bellgard M.I."/>
        </authorList>
    </citation>
    <scope>NUCLEOTIDE SEQUENCE</scope>
    <source>
        <tissue evidence="1">Shoot tissue taken approximately 20 cm above the soil surface</tissue>
    </source>
</reference>
<dbReference type="EMBL" id="GBRH01235545">
    <property type="protein sequence ID" value="JAD62350.1"/>
    <property type="molecule type" value="Transcribed_RNA"/>
</dbReference>
<proteinExistence type="predicted"/>
<evidence type="ECO:0000313" key="1">
    <source>
        <dbReference type="EMBL" id="JAD62350.1"/>
    </source>
</evidence>
<dbReference type="AlphaFoldDB" id="A0A0A9BM93"/>
<sequence>MTDPLLLSNKEQMRLQFFWLNH</sequence>
<protein>
    <submittedName>
        <fullName evidence="1">Uncharacterized protein</fullName>
    </submittedName>
</protein>